<dbReference type="GO" id="GO:0004930">
    <property type="term" value="F:G protein-coupled receptor activity"/>
    <property type="evidence" value="ECO:0007669"/>
    <property type="project" value="InterPro"/>
</dbReference>
<dbReference type="AlphaFoldDB" id="A0A8X6NUK2"/>
<evidence type="ECO:0000256" key="6">
    <source>
        <dbReference type="ARBA" id="ARBA00023136"/>
    </source>
</evidence>
<feature type="transmembrane region" description="Helical" evidence="9">
    <location>
        <begin position="153"/>
        <end position="176"/>
    </location>
</feature>
<comment type="subcellular location">
    <subcellularLocation>
        <location evidence="1">Cell membrane</location>
        <topology evidence="1">Multi-pass membrane protein</topology>
    </subcellularLocation>
</comment>
<feature type="transmembrane region" description="Helical" evidence="9">
    <location>
        <begin position="39"/>
        <end position="61"/>
    </location>
</feature>
<feature type="transmembrane region" description="Helical" evidence="9">
    <location>
        <begin position="73"/>
        <end position="98"/>
    </location>
</feature>
<keyword evidence="6 9" id="KW-0472">Membrane</keyword>
<evidence type="ECO:0000256" key="1">
    <source>
        <dbReference type="ARBA" id="ARBA00004651"/>
    </source>
</evidence>
<feature type="transmembrane region" description="Helical" evidence="9">
    <location>
        <begin position="305"/>
        <end position="322"/>
    </location>
</feature>
<feature type="domain" description="G-protein coupled receptors family 1 profile" evidence="10">
    <location>
        <begin position="52"/>
        <end position="321"/>
    </location>
</feature>
<sequence>MASKEDVSPNDSQTVQVTVVIFYNGTNPPDQRTEPAVEIILLVLLLLVSFGSNIFLLATIVSSYTLRRIPFNLLFFNLCVVFLLETLWNMTVALLYVSAASWTLGPTGCAVSSFVIQLVTIEVTFSICLMCAEGMMSVWKPFLFQSFLTLKKQTVVIVTLWTAAILLCVPLLLQSIPSRLFPSRYGCAAAGPDGFAHALFLTLWCYCLMIVIGFGCLLNLGFRQYKEYRTQKKKNVVNFSNVFMQGDLWTEWINFKLVAWLALFYVLLELPYIFVHQASALKMYRDAQNSTSSSLIEYRPKYETVFTWFRYIYSCFFALLVFRMRKDIRQKFKALFNCCNSNIARENSAVPVVRHESKKMSKKDSVLPLSPNTPVLYISPDGLCLRQLDPSSQLSNSFHPKFVSYFCDVDSSMTTEELMNNSQSSFHSEGFSKESEVTLSDKGSSNLSEVQQRDIEALQREPPPNIKSAPMKKVRFADTLTIYHNLTPTPEWVVSTKKTANVRKRPSRIPTKIRRTDSIVPWKVELNSTYRVNHPMAEAKGFKKVVKDSKINGTQKARNKYQSKINTKIKMKGKNNRLSSQQLWKINK</sequence>
<dbReference type="Pfam" id="PF00001">
    <property type="entry name" value="7tm_1"/>
    <property type="match status" value="1"/>
</dbReference>
<keyword evidence="7" id="KW-0675">Receptor</keyword>
<feature type="compositionally biased region" description="Polar residues" evidence="8">
    <location>
        <begin position="437"/>
        <end position="450"/>
    </location>
</feature>
<evidence type="ECO:0000256" key="5">
    <source>
        <dbReference type="ARBA" id="ARBA00022989"/>
    </source>
</evidence>
<protein>
    <submittedName>
        <fullName evidence="11">G_PROTEIN_RECEP_F1_2 domain-containing protein</fullName>
    </submittedName>
</protein>
<dbReference type="SUPFAM" id="SSF81321">
    <property type="entry name" value="Family A G protein-coupled receptor-like"/>
    <property type="match status" value="1"/>
</dbReference>
<keyword evidence="4 9" id="KW-0812">Transmembrane</keyword>
<proteinExistence type="inferred from homology"/>
<dbReference type="EMBL" id="BMAW01013869">
    <property type="protein sequence ID" value="GFT36146.1"/>
    <property type="molecule type" value="Genomic_DNA"/>
</dbReference>
<dbReference type="CDD" id="cd00637">
    <property type="entry name" value="7tm_classA_rhodopsin-like"/>
    <property type="match status" value="1"/>
</dbReference>
<evidence type="ECO:0000313" key="11">
    <source>
        <dbReference type="EMBL" id="GFT36146.1"/>
    </source>
</evidence>
<dbReference type="InterPro" id="IPR017452">
    <property type="entry name" value="GPCR_Rhodpsn_7TM"/>
</dbReference>
<feature type="transmembrane region" description="Helical" evidence="9">
    <location>
        <begin position="110"/>
        <end position="132"/>
    </location>
</feature>
<evidence type="ECO:0000313" key="12">
    <source>
        <dbReference type="Proteomes" id="UP000887013"/>
    </source>
</evidence>
<evidence type="ECO:0000259" key="10">
    <source>
        <dbReference type="PROSITE" id="PS50262"/>
    </source>
</evidence>
<gene>
    <name evidence="11" type="primary">AVEN_192039_1</name>
    <name evidence="11" type="ORF">NPIL_339911</name>
</gene>
<evidence type="ECO:0000256" key="3">
    <source>
        <dbReference type="ARBA" id="ARBA00022475"/>
    </source>
</evidence>
<dbReference type="OrthoDB" id="10070371at2759"/>
<dbReference type="InterPro" id="IPR000276">
    <property type="entry name" value="GPCR_Rhodpsn"/>
</dbReference>
<keyword evidence="5 9" id="KW-1133">Transmembrane helix</keyword>
<evidence type="ECO:0000256" key="2">
    <source>
        <dbReference type="ARBA" id="ARBA00010663"/>
    </source>
</evidence>
<organism evidence="11 12">
    <name type="scientific">Nephila pilipes</name>
    <name type="common">Giant wood spider</name>
    <name type="synonym">Nephila maculata</name>
    <dbReference type="NCBI Taxonomy" id="299642"/>
    <lineage>
        <taxon>Eukaryota</taxon>
        <taxon>Metazoa</taxon>
        <taxon>Ecdysozoa</taxon>
        <taxon>Arthropoda</taxon>
        <taxon>Chelicerata</taxon>
        <taxon>Arachnida</taxon>
        <taxon>Araneae</taxon>
        <taxon>Araneomorphae</taxon>
        <taxon>Entelegynae</taxon>
        <taxon>Araneoidea</taxon>
        <taxon>Nephilidae</taxon>
        <taxon>Nephila</taxon>
    </lineage>
</organism>
<dbReference type="GO" id="GO:0005886">
    <property type="term" value="C:plasma membrane"/>
    <property type="evidence" value="ECO:0007669"/>
    <property type="project" value="UniProtKB-SubCell"/>
</dbReference>
<keyword evidence="12" id="KW-1185">Reference proteome</keyword>
<accession>A0A8X6NUK2</accession>
<keyword evidence="3" id="KW-1003">Cell membrane</keyword>
<comment type="similarity">
    <text evidence="2">Belongs to the G-protein coupled receptor 1 family.</text>
</comment>
<evidence type="ECO:0000256" key="9">
    <source>
        <dbReference type="SAM" id="Phobius"/>
    </source>
</evidence>
<feature type="transmembrane region" description="Helical" evidence="9">
    <location>
        <begin position="196"/>
        <end position="222"/>
    </location>
</feature>
<name>A0A8X6NUK2_NEPPI</name>
<comment type="caution">
    <text evidence="11">The sequence shown here is derived from an EMBL/GenBank/DDBJ whole genome shotgun (WGS) entry which is preliminary data.</text>
</comment>
<evidence type="ECO:0000256" key="8">
    <source>
        <dbReference type="SAM" id="MobiDB-lite"/>
    </source>
</evidence>
<evidence type="ECO:0000256" key="7">
    <source>
        <dbReference type="ARBA" id="ARBA00023170"/>
    </source>
</evidence>
<dbReference type="Gene3D" id="1.20.1070.10">
    <property type="entry name" value="Rhodopsin 7-helix transmembrane proteins"/>
    <property type="match status" value="1"/>
</dbReference>
<evidence type="ECO:0000256" key="4">
    <source>
        <dbReference type="ARBA" id="ARBA00022692"/>
    </source>
</evidence>
<feature type="transmembrane region" description="Helical" evidence="9">
    <location>
        <begin position="257"/>
        <end position="275"/>
    </location>
</feature>
<reference evidence="11" key="1">
    <citation type="submission" date="2020-08" db="EMBL/GenBank/DDBJ databases">
        <title>Multicomponent nature underlies the extraordinary mechanical properties of spider dragline silk.</title>
        <authorList>
            <person name="Kono N."/>
            <person name="Nakamura H."/>
            <person name="Mori M."/>
            <person name="Yoshida Y."/>
            <person name="Ohtoshi R."/>
            <person name="Malay A.D."/>
            <person name="Moran D.A.P."/>
            <person name="Tomita M."/>
            <person name="Numata K."/>
            <person name="Arakawa K."/>
        </authorList>
    </citation>
    <scope>NUCLEOTIDE SEQUENCE</scope>
</reference>
<dbReference type="PROSITE" id="PS50262">
    <property type="entry name" value="G_PROTEIN_RECEP_F1_2"/>
    <property type="match status" value="1"/>
</dbReference>
<feature type="region of interest" description="Disordered" evidence="8">
    <location>
        <begin position="424"/>
        <end position="469"/>
    </location>
</feature>
<dbReference type="PANTHER" id="PTHR24241:SF185">
    <property type="entry name" value="G-PROTEIN COUPLED RECEPTORS FAMILY 1 PROFILE DOMAIN-CONTAINING PROTEIN"/>
    <property type="match status" value="1"/>
</dbReference>
<dbReference type="PANTHER" id="PTHR24241">
    <property type="entry name" value="NEUROPEPTIDE RECEPTOR-RELATED G-PROTEIN COUPLED RECEPTOR"/>
    <property type="match status" value="1"/>
</dbReference>
<dbReference type="Proteomes" id="UP000887013">
    <property type="component" value="Unassembled WGS sequence"/>
</dbReference>